<reference evidence="1 2" key="1">
    <citation type="submission" date="2021-01" db="EMBL/GenBank/DDBJ databases">
        <title>Carboxyliciviraga sp.nov., isolated from coastal sediments.</title>
        <authorList>
            <person name="Lu D."/>
            <person name="Zhang T."/>
        </authorList>
    </citation>
    <scope>NUCLEOTIDE SEQUENCE [LARGE SCALE GENOMIC DNA]</scope>
    <source>
        <strain evidence="1 2">N1Y132</strain>
    </source>
</reference>
<evidence type="ECO:0008006" key="3">
    <source>
        <dbReference type="Google" id="ProtNLM"/>
    </source>
</evidence>
<accession>A0ABS1HHI8</accession>
<dbReference type="RefSeq" id="WP_200464360.1">
    <property type="nucleotide sequence ID" value="NZ_JAENRR010000012.1"/>
</dbReference>
<evidence type="ECO:0000313" key="1">
    <source>
        <dbReference type="EMBL" id="MBK3517131.1"/>
    </source>
</evidence>
<dbReference type="Proteomes" id="UP000605676">
    <property type="component" value="Unassembled WGS sequence"/>
</dbReference>
<dbReference type="SUPFAM" id="SSF49265">
    <property type="entry name" value="Fibronectin type III"/>
    <property type="match status" value="1"/>
</dbReference>
<dbReference type="PROSITE" id="PS51257">
    <property type="entry name" value="PROKAR_LIPOPROTEIN"/>
    <property type="match status" value="1"/>
</dbReference>
<dbReference type="InterPro" id="IPR036116">
    <property type="entry name" value="FN3_sf"/>
</dbReference>
<comment type="caution">
    <text evidence="1">The sequence shown here is derived from an EMBL/GenBank/DDBJ whole genome shotgun (WGS) entry which is preliminary data.</text>
</comment>
<evidence type="ECO:0000313" key="2">
    <source>
        <dbReference type="Proteomes" id="UP000605676"/>
    </source>
</evidence>
<organism evidence="1 2">
    <name type="scientific">Carboxylicivirga marina</name>
    <dbReference type="NCBI Taxonomy" id="2800988"/>
    <lineage>
        <taxon>Bacteria</taxon>
        <taxon>Pseudomonadati</taxon>
        <taxon>Bacteroidota</taxon>
        <taxon>Bacteroidia</taxon>
        <taxon>Marinilabiliales</taxon>
        <taxon>Marinilabiliaceae</taxon>
        <taxon>Carboxylicivirga</taxon>
    </lineage>
</organism>
<protein>
    <recommendedName>
        <fullName evidence="3">Fibronectin type-III domain-containing protein</fullName>
    </recommendedName>
</protein>
<sequence>MQKQLMIFGLMVVLFACEKSEDANLAPNIPVILNPAEGTTCELLRPSFTWEASDPEEDELTYTIWLGTEENQLSVESANLQHTRYTPTENLAFGTIYYCQIEAHDAANSTKSEVVSFSTTGEGESGVLPSRPVVIAPKTNILAGDIAFSWNESTHGVGTIVYDLYVQQGEASEFSLLEAEISGTASTHNITAGKLSWYVEAKDSRGQVARSSTISITLN</sequence>
<dbReference type="InterPro" id="IPR013783">
    <property type="entry name" value="Ig-like_fold"/>
</dbReference>
<keyword evidence="2" id="KW-1185">Reference proteome</keyword>
<dbReference type="Gene3D" id="2.60.40.10">
    <property type="entry name" value="Immunoglobulins"/>
    <property type="match status" value="1"/>
</dbReference>
<proteinExistence type="predicted"/>
<dbReference type="EMBL" id="JAENRR010000012">
    <property type="protein sequence ID" value="MBK3517131.1"/>
    <property type="molecule type" value="Genomic_DNA"/>
</dbReference>
<name>A0ABS1HHI8_9BACT</name>
<gene>
    <name evidence="1" type="ORF">JIV24_07230</name>
</gene>